<evidence type="ECO:0000313" key="5">
    <source>
        <dbReference type="EMBL" id="KGQ03090.1"/>
    </source>
</evidence>
<sequence length="620" mass="67070">MVKLGDLPNELVFSIVSCLGQPELNALAQTCRSMYNNANGSLYQFNRTKRRSSAAKWAAENGSIATLKHCASAGVNITDSSLELLHAAAMNKRTEMVQYLLTLDGIDAAYKDDSDWTPMFYACRSNAVGVVETLLQHGVDGASPGLEGWAPLSIAASFNSCDVARALIAHGIPLNTQSQNGSTALKAASRGCYTAVAQVLLEAGADPDIPAFGGWVPLHSAAKYGNLVLTELLIKYGANIETRQERGYSALALAIEAESMPVIRCLLAHGANVNTITNAGWSPLCLAADIGNEEVVTALLEYGADHTFAISNEWSALNLATYNGNISIIDVLLVHGALPDGCQDVGRNTIVNAIDKGHLDVAKKLLRCGARVDVRTERGETPLMRAVRIHKTDFVHLLLEHGANANTQNVIGWTPLITAAHEGHHKAIEPLLKASSGRNLNYSDTDDRTALIHACMRGNRDVVDTLVQNYPVNLACRDIWGSTALSMAVRNGRTEIARALLMRLEPEEVHKDMDNLGRSIYLWATRSGDMEMLGILQDYCNTHGLVPTTDLSSVDVDAASFAEFNCWCDVCGQCSIHDRDTKACMVCDEGEFLICAYCRDMGAGCRGKDHVWQSFSCQAD</sequence>
<keyword evidence="1" id="KW-0677">Repeat</keyword>
<dbReference type="PROSITE" id="PS50088">
    <property type="entry name" value="ANK_REPEAT"/>
    <property type="match status" value="7"/>
</dbReference>
<proteinExistence type="predicted"/>
<dbReference type="SUPFAM" id="SSF48403">
    <property type="entry name" value="Ankyrin repeat"/>
    <property type="match status" value="2"/>
</dbReference>
<dbReference type="Proteomes" id="UP000030106">
    <property type="component" value="Unassembled WGS sequence"/>
</dbReference>
<feature type="repeat" description="ANK" evidence="3">
    <location>
        <begin position="345"/>
        <end position="377"/>
    </location>
</feature>
<dbReference type="EMBL" id="ANFO01001287">
    <property type="protein sequence ID" value="KGQ03090.1"/>
    <property type="molecule type" value="Genomic_DNA"/>
</dbReference>
<dbReference type="SUPFAM" id="SSF81383">
    <property type="entry name" value="F-box domain"/>
    <property type="match status" value="1"/>
</dbReference>
<dbReference type="InterPro" id="IPR001810">
    <property type="entry name" value="F-box_dom"/>
</dbReference>
<evidence type="ECO:0000313" key="6">
    <source>
        <dbReference type="Proteomes" id="UP000030106"/>
    </source>
</evidence>
<organism evidence="5 6">
    <name type="scientific">Beauveria bassiana D1-5</name>
    <dbReference type="NCBI Taxonomy" id="1245745"/>
    <lineage>
        <taxon>Eukaryota</taxon>
        <taxon>Fungi</taxon>
        <taxon>Dikarya</taxon>
        <taxon>Ascomycota</taxon>
        <taxon>Pezizomycotina</taxon>
        <taxon>Sordariomycetes</taxon>
        <taxon>Hypocreomycetidae</taxon>
        <taxon>Hypocreales</taxon>
        <taxon>Cordycipitaceae</taxon>
        <taxon>Beauveria</taxon>
    </lineage>
</organism>
<dbReference type="eggNOG" id="KOG4177">
    <property type="taxonomic scope" value="Eukaryota"/>
</dbReference>
<dbReference type="PROSITE" id="PS50297">
    <property type="entry name" value="ANK_REP_REGION"/>
    <property type="match status" value="5"/>
</dbReference>
<evidence type="ECO:0000256" key="3">
    <source>
        <dbReference type="PROSITE-ProRule" id="PRU00023"/>
    </source>
</evidence>
<dbReference type="CDD" id="cd09917">
    <property type="entry name" value="F-box_SF"/>
    <property type="match status" value="1"/>
</dbReference>
<feature type="repeat" description="ANK" evidence="3">
    <location>
        <begin position="180"/>
        <end position="212"/>
    </location>
</feature>
<feature type="repeat" description="ANK" evidence="3">
    <location>
        <begin position="147"/>
        <end position="179"/>
    </location>
</feature>
<feature type="repeat" description="ANK" evidence="3">
    <location>
        <begin position="378"/>
        <end position="410"/>
    </location>
</feature>
<dbReference type="InterPro" id="IPR036770">
    <property type="entry name" value="Ankyrin_rpt-contain_sf"/>
</dbReference>
<comment type="caution">
    <text evidence="5">The sequence shown here is derived from an EMBL/GenBank/DDBJ whole genome shotgun (WGS) entry which is preliminary data.</text>
</comment>
<dbReference type="InterPro" id="IPR036047">
    <property type="entry name" value="F-box-like_dom_sf"/>
</dbReference>
<dbReference type="InterPro" id="IPR002110">
    <property type="entry name" value="Ankyrin_rpt"/>
</dbReference>
<accession>A0A0A2VAK2</accession>
<dbReference type="SMART" id="SM00248">
    <property type="entry name" value="ANK"/>
    <property type="match status" value="15"/>
</dbReference>
<protein>
    <submittedName>
        <fullName evidence="5">Ankyrin-2</fullName>
    </submittedName>
</protein>
<evidence type="ECO:0000259" key="4">
    <source>
        <dbReference type="PROSITE" id="PS50181"/>
    </source>
</evidence>
<dbReference type="AlphaFoldDB" id="A0A0A2VAK2"/>
<dbReference type="OrthoDB" id="20872at2759"/>
<dbReference type="PANTHER" id="PTHR24173">
    <property type="entry name" value="ANKYRIN REPEAT CONTAINING"/>
    <property type="match status" value="1"/>
</dbReference>
<dbReference type="Gene3D" id="1.25.40.20">
    <property type="entry name" value="Ankyrin repeat-containing domain"/>
    <property type="match status" value="3"/>
</dbReference>
<dbReference type="STRING" id="1245745.A0A0A2VAK2"/>
<name>A0A0A2VAK2_BEABA</name>
<dbReference type="Pfam" id="PF12937">
    <property type="entry name" value="F-box-like"/>
    <property type="match status" value="1"/>
</dbReference>
<feature type="repeat" description="ANK" evidence="3">
    <location>
        <begin position="213"/>
        <end position="245"/>
    </location>
</feature>
<dbReference type="HOGENOM" id="CLU_016064_0_0_1"/>
<reference evidence="5 6" key="1">
    <citation type="submission" date="2012-10" db="EMBL/GenBank/DDBJ databases">
        <title>Genome sequencing and analysis of entomopathogenic fungi Beauveria bassiana D1-5.</title>
        <authorList>
            <person name="Li Q."/>
            <person name="Wang L."/>
            <person name="Zhang Z."/>
            <person name="Wang Q."/>
            <person name="Ren J."/>
            <person name="Wang M."/>
            <person name="Xu W."/>
            <person name="Wang J."/>
            <person name="Lu Y."/>
            <person name="Du Q."/>
            <person name="Sun Z."/>
        </authorList>
    </citation>
    <scope>NUCLEOTIDE SEQUENCE [LARGE SCALE GENOMIC DNA]</scope>
    <source>
        <strain evidence="5 6">D1-5</strain>
    </source>
</reference>
<dbReference type="PROSITE" id="PS50181">
    <property type="entry name" value="FBOX"/>
    <property type="match status" value="1"/>
</dbReference>
<dbReference type="PRINTS" id="PR01415">
    <property type="entry name" value="ANKYRIN"/>
</dbReference>
<feature type="repeat" description="ANK" evidence="3">
    <location>
        <begin position="246"/>
        <end position="278"/>
    </location>
</feature>
<dbReference type="PANTHER" id="PTHR24173:SF74">
    <property type="entry name" value="ANKYRIN REPEAT DOMAIN-CONTAINING PROTEIN 16"/>
    <property type="match status" value="1"/>
</dbReference>
<feature type="domain" description="F-box" evidence="4">
    <location>
        <begin position="1"/>
        <end position="46"/>
    </location>
</feature>
<dbReference type="Pfam" id="PF12796">
    <property type="entry name" value="Ank_2"/>
    <property type="match status" value="5"/>
</dbReference>
<gene>
    <name evidence="5" type="ORF">BBAD15_g11686</name>
</gene>
<keyword evidence="2 3" id="KW-0040">ANK repeat</keyword>
<evidence type="ECO:0000256" key="1">
    <source>
        <dbReference type="ARBA" id="ARBA00022737"/>
    </source>
</evidence>
<evidence type="ECO:0000256" key="2">
    <source>
        <dbReference type="ARBA" id="ARBA00023043"/>
    </source>
</evidence>
<feature type="repeat" description="ANK" evidence="3">
    <location>
        <begin position="279"/>
        <end position="305"/>
    </location>
</feature>